<dbReference type="FunFam" id="4.10.410.10:FF:000020">
    <property type="entry name" value="Collagen, type VI, alpha 3"/>
    <property type="match status" value="6"/>
</dbReference>
<dbReference type="InterPro" id="IPR020901">
    <property type="entry name" value="Prtase_inh_Kunz-CS"/>
</dbReference>
<dbReference type="PANTHER" id="PTHR10083:SF374">
    <property type="entry name" value="BPTI_KUNITZ INHIBITOR DOMAIN-CONTAINING PROTEIN"/>
    <property type="match status" value="1"/>
</dbReference>
<keyword evidence="9" id="KW-1185">Reference proteome</keyword>
<accession>A0A0R3TAK2</accession>
<evidence type="ECO:0000313" key="9">
    <source>
        <dbReference type="Proteomes" id="UP000278807"/>
    </source>
</evidence>
<dbReference type="PRINTS" id="PR00759">
    <property type="entry name" value="BASICPTASE"/>
</dbReference>
<evidence type="ECO:0000313" key="8">
    <source>
        <dbReference type="EMBL" id="VDN99948.1"/>
    </source>
</evidence>
<evidence type="ECO:0000256" key="5">
    <source>
        <dbReference type="ARBA" id="ARBA00023157"/>
    </source>
</evidence>
<dbReference type="GO" id="GO:0004867">
    <property type="term" value="F:serine-type endopeptidase inhibitor activity"/>
    <property type="evidence" value="ECO:0007669"/>
    <property type="project" value="InterPro"/>
</dbReference>
<dbReference type="FunFam" id="4.10.410.10:FF:000021">
    <property type="entry name" value="Serine protease inhibitor, putative"/>
    <property type="match status" value="1"/>
</dbReference>
<name>A0A0R3TAK2_RODNA</name>
<sequence length="619" mass="68105">MKGTTKNNAGITWNSAKPAQSNNVLDLVCRLPPDVGPCRALVPRWAFDASQGRCIEFSYGGCRGNDNNFHSKEEFDPNTGQFVQFICRRCSGDDNFETIEACEEPAISTTALTDINKALDPACKLLQDIGPCKASVTRWSFDMSKGECVQFNYGGCKGNANNFESKEICEDRCVASVSPPKAVPSDASLSENDDNISPSFCNLQLEHGNCYAFIRRWGFDGESGKCVEFAYGGCGGNENNFESNEACEKYCSTKISNSQPADAIAAHNPICGLPREVGPCRSMLKRWYFDVASGKCTDFIYGGCQGNDNNFETEDECENVCSAYEDDPSLEDDDDVDLTDASMCHLPRERGNCGASLQRWGFDAFAGRCVQFIYSGCAGNDNNFETRDVCEQRCLANIPHNAPTDVNDSAHPHCRLPMEVGPCRGRLQRWYYDTSSAQCLEFYYGGCRGNANQFQSKEACEAKCKASSAFPQSPPVFFSEVVSGDTSICYLPHESGSCEADMRRWGFHADSSKCIQFHYGGCGGNANNFRTKTECEQRCLANYPIGEPANVNDAMDPVCGLPQEVGPCRVYMKRWSYDASMAQCVEFNYGGCRGNANNFKTKEACETKCDVGNSAAIDW</sequence>
<proteinExistence type="predicted"/>
<feature type="domain" description="BPTI/Kunitz inhibitor" evidence="7">
    <location>
        <begin position="123"/>
        <end position="173"/>
    </location>
</feature>
<dbReference type="SUPFAM" id="SSF57362">
    <property type="entry name" value="BPTI-like"/>
    <property type="match status" value="8"/>
</dbReference>
<dbReference type="WBParaSite" id="HNAJ_0000409101-mRNA-1">
    <property type="protein sequence ID" value="HNAJ_0000409101-mRNA-1"/>
    <property type="gene ID" value="HNAJ_0000409101"/>
</dbReference>
<feature type="domain" description="BPTI/Kunitz inhibitor" evidence="7">
    <location>
        <begin position="344"/>
        <end position="394"/>
    </location>
</feature>
<keyword evidence="2" id="KW-0272">Extracellular matrix</keyword>
<dbReference type="AlphaFoldDB" id="A0A0R3TAK2"/>
<protein>
    <submittedName>
        <fullName evidence="10">Kunitz/Bovine pancreatic trypsin inhibitor domain protein</fullName>
    </submittedName>
</protein>
<dbReference type="Proteomes" id="UP000278807">
    <property type="component" value="Unassembled WGS sequence"/>
</dbReference>
<dbReference type="SMART" id="SM00131">
    <property type="entry name" value="KU"/>
    <property type="match status" value="8"/>
</dbReference>
<feature type="domain" description="BPTI/Kunitz inhibitor" evidence="7">
    <location>
        <begin position="271"/>
        <end position="321"/>
    </location>
</feature>
<organism evidence="10">
    <name type="scientific">Rodentolepis nana</name>
    <name type="common">Dwarf tapeworm</name>
    <name type="synonym">Hymenolepis nana</name>
    <dbReference type="NCBI Taxonomy" id="102285"/>
    <lineage>
        <taxon>Eukaryota</taxon>
        <taxon>Metazoa</taxon>
        <taxon>Spiralia</taxon>
        <taxon>Lophotrochozoa</taxon>
        <taxon>Platyhelminthes</taxon>
        <taxon>Cestoda</taxon>
        <taxon>Eucestoda</taxon>
        <taxon>Cyclophyllidea</taxon>
        <taxon>Hymenolepididae</taxon>
        <taxon>Rodentolepis</taxon>
    </lineage>
</organism>
<dbReference type="InterPro" id="IPR002223">
    <property type="entry name" value="Kunitz_BPTI"/>
</dbReference>
<feature type="domain" description="BPTI/Kunitz inhibitor" evidence="7">
    <location>
        <begin position="489"/>
        <end position="539"/>
    </location>
</feature>
<dbReference type="InterPro" id="IPR050098">
    <property type="entry name" value="TFPI/VKTCI-like"/>
</dbReference>
<evidence type="ECO:0000313" key="10">
    <source>
        <dbReference type="WBParaSite" id="HNAJ_0000409101-mRNA-1"/>
    </source>
</evidence>
<keyword evidence="2" id="KW-0964">Secreted</keyword>
<comment type="subcellular location">
    <subcellularLocation>
        <location evidence="1">Secreted</location>
        <location evidence="1">Extracellular space</location>
        <location evidence="1">Extracellular matrix</location>
    </subcellularLocation>
</comment>
<feature type="domain" description="BPTI/Kunitz inhibitor" evidence="7">
    <location>
        <begin position="559"/>
        <end position="609"/>
    </location>
</feature>
<dbReference type="EMBL" id="UZAE01002670">
    <property type="protein sequence ID" value="VDN99948.1"/>
    <property type="molecule type" value="Genomic_DNA"/>
</dbReference>
<reference evidence="10" key="1">
    <citation type="submission" date="2017-02" db="UniProtKB">
        <authorList>
            <consortium name="WormBaseParasite"/>
        </authorList>
    </citation>
    <scope>IDENTIFICATION</scope>
</reference>
<evidence type="ECO:0000259" key="7">
    <source>
        <dbReference type="PROSITE" id="PS50279"/>
    </source>
</evidence>
<keyword evidence="6" id="KW-0325">Glycoprotein</keyword>
<dbReference type="InterPro" id="IPR036880">
    <property type="entry name" value="Kunitz_BPTI_sf"/>
</dbReference>
<keyword evidence="5" id="KW-1015">Disulfide bond</keyword>
<feature type="domain" description="BPTI/Kunitz inhibitor" evidence="7">
    <location>
        <begin position="201"/>
        <end position="251"/>
    </location>
</feature>
<dbReference type="Gene3D" id="4.10.410.10">
    <property type="entry name" value="Pancreatic trypsin inhibitor Kunitz domain"/>
    <property type="match status" value="8"/>
</dbReference>
<dbReference type="PROSITE" id="PS00280">
    <property type="entry name" value="BPTI_KUNITZ_1"/>
    <property type="match status" value="5"/>
</dbReference>
<feature type="domain" description="BPTI/Kunitz inhibitor" evidence="7">
    <location>
        <begin position="29"/>
        <end position="74"/>
    </location>
</feature>
<dbReference type="Pfam" id="PF00014">
    <property type="entry name" value="Kunitz_BPTI"/>
    <property type="match status" value="8"/>
</dbReference>
<feature type="domain" description="BPTI/Kunitz inhibitor" evidence="7">
    <location>
        <begin position="414"/>
        <end position="464"/>
    </location>
</feature>
<keyword evidence="3" id="KW-0646">Protease inhibitor</keyword>
<dbReference type="PROSITE" id="PS50279">
    <property type="entry name" value="BPTI_KUNITZ_2"/>
    <property type="match status" value="8"/>
</dbReference>
<evidence type="ECO:0000256" key="3">
    <source>
        <dbReference type="ARBA" id="ARBA00022690"/>
    </source>
</evidence>
<evidence type="ECO:0000256" key="6">
    <source>
        <dbReference type="ARBA" id="ARBA00023180"/>
    </source>
</evidence>
<dbReference type="OrthoDB" id="5950222at2759"/>
<dbReference type="CDD" id="cd00109">
    <property type="entry name" value="Kunitz-type"/>
    <property type="match status" value="8"/>
</dbReference>
<evidence type="ECO:0000256" key="2">
    <source>
        <dbReference type="ARBA" id="ARBA00022530"/>
    </source>
</evidence>
<evidence type="ECO:0000256" key="4">
    <source>
        <dbReference type="ARBA" id="ARBA00022974"/>
    </source>
</evidence>
<evidence type="ECO:0000256" key="1">
    <source>
        <dbReference type="ARBA" id="ARBA00004498"/>
    </source>
</evidence>
<dbReference type="STRING" id="102285.A0A0R3TAK2"/>
<dbReference type="FunFam" id="4.10.410.10:FF:000017">
    <property type="entry name" value="papilin isoform X2"/>
    <property type="match status" value="1"/>
</dbReference>
<keyword evidence="4" id="KW-0654">Proteoglycan</keyword>
<gene>
    <name evidence="8" type="ORF">HNAJ_LOCUS4089</name>
</gene>
<reference evidence="8 9" key="2">
    <citation type="submission" date="2018-11" db="EMBL/GenBank/DDBJ databases">
        <authorList>
            <consortium name="Pathogen Informatics"/>
        </authorList>
    </citation>
    <scope>NUCLEOTIDE SEQUENCE [LARGE SCALE GENOMIC DNA]</scope>
</reference>
<dbReference type="PANTHER" id="PTHR10083">
    <property type="entry name" value="KUNITZ-TYPE PROTEASE INHIBITOR-RELATED"/>
    <property type="match status" value="1"/>
</dbReference>